<keyword evidence="6" id="KW-1185">Reference proteome</keyword>
<organism evidence="5 6">
    <name type="scientific">Rhodocytophaga aerolata</name>
    <dbReference type="NCBI Taxonomy" id="455078"/>
    <lineage>
        <taxon>Bacteria</taxon>
        <taxon>Pseudomonadati</taxon>
        <taxon>Bacteroidota</taxon>
        <taxon>Cytophagia</taxon>
        <taxon>Cytophagales</taxon>
        <taxon>Rhodocytophagaceae</taxon>
        <taxon>Rhodocytophaga</taxon>
    </lineage>
</organism>
<dbReference type="CDD" id="cd06976">
    <property type="entry name" value="cupin_MtlR-like_N"/>
    <property type="match status" value="1"/>
</dbReference>
<accession>A0ABT8R9F4</accession>
<dbReference type="PROSITE" id="PS01124">
    <property type="entry name" value="HTH_ARAC_FAMILY_2"/>
    <property type="match status" value="1"/>
</dbReference>
<dbReference type="InterPro" id="IPR018060">
    <property type="entry name" value="HTH_AraC"/>
</dbReference>
<keyword evidence="1" id="KW-0805">Transcription regulation</keyword>
<evidence type="ECO:0000313" key="6">
    <source>
        <dbReference type="Proteomes" id="UP001168528"/>
    </source>
</evidence>
<evidence type="ECO:0000256" key="2">
    <source>
        <dbReference type="ARBA" id="ARBA00023125"/>
    </source>
</evidence>
<dbReference type="PANTHER" id="PTHR43280:SF27">
    <property type="entry name" value="TRANSCRIPTIONAL REGULATOR MTLR"/>
    <property type="match status" value="1"/>
</dbReference>
<comment type="caution">
    <text evidence="5">The sequence shown here is derived from an EMBL/GenBank/DDBJ whole genome shotgun (WGS) entry which is preliminary data.</text>
</comment>
<evidence type="ECO:0000256" key="3">
    <source>
        <dbReference type="ARBA" id="ARBA00023163"/>
    </source>
</evidence>
<dbReference type="SUPFAM" id="SSF51182">
    <property type="entry name" value="RmlC-like cupins"/>
    <property type="match status" value="1"/>
</dbReference>
<dbReference type="PANTHER" id="PTHR43280">
    <property type="entry name" value="ARAC-FAMILY TRANSCRIPTIONAL REGULATOR"/>
    <property type="match status" value="1"/>
</dbReference>
<feature type="domain" description="HTH araC/xylS-type" evidence="4">
    <location>
        <begin position="185"/>
        <end position="283"/>
    </location>
</feature>
<gene>
    <name evidence="5" type="ORF">Q0590_20735</name>
</gene>
<dbReference type="SUPFAM" id="SSF46689">
    <property type="entry name" value="Homeodomain-like"/>
    <property type="match status" value="2"/>
</dbReference>
<dbReference type="RefSeq" id="WP_302039516.1">
    <property type="nucleotide sequence ID" value="NZ_JAUKPO010000013.1"/>
</dbReference>
<reference evidence="5" key="1">
    <citation type="submission" date="2023-07" db="EMBL/GenBank/DDBJ databases">
        <title>The genome sequence of Rhodocytophaga aerolata KACC 12507.</title>
        <authorList>
            <person name="Zhang X."/>
        </authorList>
    </citation>
    <scope>NUCLEOTIDE SEQUENCE</scope>
    <source>
        <strain evidence="5">KACC 12507</strain>
    </source>
</reference>
<dbReference type="Gene3D" id="2.60.120.10">
    <property type="entry name" value="Jelly Rolls"/>
    <property type="match status" value="1"/>
</dbReference>
<dbReference type="Gene3D" id="1.10.10.60">
    <property type="entry name" value="Homeodomain-like"/>
    <property type="match status" value="2"/>
</dbReference>
<evidence type="ECO:0000256" key="1">
    <source>
        <dbReference type="ARBA" id="ARBA00023015"/>
    </source>
</evidence>
<sequence>MKALLKKSVSSIHSFIVKEFHDPVFDPNWHFHPEYQLFCVMEGSGTRFIGDNIKHFQSGDMVLLGPNMPHLWRSDDYLKKDKAPKAHGIVIYFEADFLGAEFFEKQEMVLLKQLFEKAQHGLEITGNTHEVVLAKMLELVNKEGFESIMGLLDILYTLACSEECEFIASLGFENNYKHTETERMRVVHEYVMQHFQQEISLEKVAALANMSPSAFCRYFKARANKTFFDFVSEIRIGHACRLLIEGNLSITQVAYECGYKTISNFNRQFKETVKESPSKYQQQYMHLAKG</sequence>
<dbReference type="Pfam" id="PF12833">
    <property type="entry name" value="HTH_18"/>
    <property type="match status" value="1"/>
</dbReference>
<protein>
    <submittedName>
        <fullName evidence="5">AraC family transcriptional regulator</fullName>
    </submittedName>
</protein>
<dbReference type="PROSITE" id="PS00041">
    <property type="entry name" value="HTH_ARAC_FAMILY_1"/>
    <property type="match status" value="1"/>
</dbReference>
<evidence type="ECO:0000259" key="4">
    <source>
        <dbReference type="PROSITE" id="PS01124"/>
    </source>
</evidence>
<dbReference type="InterPro" id="IPR018062">
    <property type="entry name" value="HTH_AraC-typ_CS"/>
</dbReference>
<proteinExistence type="predicted"/>
<dbReference type="EMBL" id="JAUKPO010000013">
    <property type="protein sequence ID" value="MDO1448716.1"/>
    <property type="molecule type" value="Genomic_DNA"/>
</dbReference>
<dbReference type="InterPro" id="IPR009057">
    <property type="entry name" value="Homeodomain-like_sf"/>
</dbReference>
<dbReference type="InterPro" id="IPR011051">
    <property type="entry name" value="RmlC_Cupin_sf"/>
</dbReference>
<dbReference type="Proteomes" id="UP001168528">
    <property type="component" value="Unassembled WGS sequence"/>
</dbReference>
<evidence type="ECO:0000313" key="5">
    <source>
        <dbReference type="EMBL" id="MDO1448716.1"/>
    </source>
</evidence>
<dbReference type="InterPro" id="IPR003313">
    <property type="entry name" value="AraC-bd"/>
</dbReference>
<dbReference type="Pfam" id="PF02311">
    <property type="entry name" value="AraC_binding"/>
    <property type="match status" value="1"/>
</dbReference>
<name>A0ABT8R9F4_9BACT</name>
<dbReference type="SMART" id="SM00342">
    <property type="entry name" value="HTH_ARAC"/>
    <property type="match status" value="1"/>
</dbReference>
<keyword evidence="2" id="KW-0238">DNA-binding</keyword>
<dbReference type="InterPro" id="IPR014710">
    <property type="entry name" value="RmlC-like_jellyroll"/>
</dbReference>
<keyword evidence="3" id="KW-0804">Transcription</keyword>